<organism evidence="2 3">
    <name type="scientific">Myxacorys almedinensis A</name>
    <dbReference type="NCBI Taxonomy" id="2690445"/>
    <lineage>
        <taxon>Bacteria</taxon>
        <taxon>Bacillati</taxon>
        <taxon>Cyanobacteriota</taxon>
        <taxon>Cyanophyceae</taxon>
        <taxon>Leptolyngbyales</taxon>
        <taxon>Leptolyngbyaceae</taxon>
        <taxon>Myxacorys</taxon>
        <taxon>Myxacorys almedinensis</taxon>
    </lineage>
</organism>
<evidence type="ECO:0000313" key="2">
    <source>
        <dbReference type="EMBL" id="NDJ18696.1"/>
    </source>
</evidence>
<feature type="compositionally biased region" description="Pro residues" evidence="1">
    <location>
        <begin position="41"/>
        <end position="53"/>
    </location>
</feature>
<gene>
    <name evidence="2" type="ORF">GS601_15605</name>
</gene>
<dbReference type="PROSITE" id="PS51257">
    <property type="entry name" value="PROKAR_LIPOPROTEIN"/>
    <property type="match status" value="1"/>
</dbReference>
<comment type="caution">
    <text evidence="2">The sequence shown here is derived from an EMBL/GenBank/DDBJ whole genome shotgun (WGS) entry which is preliminary data.</text>
</comment>
<keyword evidence="3" id="KW-1185">Reference proteome</keyword>
<dbReference type="RefSeq" id="WP_162424215.1">
    <property type="nucleotide sequence ID" value="NZ_WVIE01000018.1"/>
</dbReference>
<dbReference type="Gene3D" id="2.60.120.380">
    <property type="match status" value="1"/>
</dbReference>
<accession>A0A8J8CKJ9</accession>
<proteinExistence type="predicted"/>
<dbReference type="Proteomes" id="UP000646053">
    <property type="component" value="Unassembled WGS sequence"/>
</dbReference>
<feature type="compositionally biased region" description="Polar residues" evidence="1">
    <location>
        <begin position="56"/>
        <end position="79"/>
    </location>
</feature>
<protein>
    <submittedName>
        <fullName evidence="2">Uncharacterized protein</fullName>
    </submittedName>
</protein>
<dbReference type="EMBL" id="WVIE01000018">
    <property type="protein sequence ID" value="NDJ18696.1"/>
    <property type="molecule type" value="Genomic_DNA"/>
</dbReference>
<sequence length="192" mass="20026">MKKTMWNFLNNHVLNKLWGTSLVFVLLVGCQSTPPTVVSPAPSPSLLPPPPPQASIRTVPNTAPTATASVGASPESSPVAQAAPTTGGDRDRGAITFAPGSTSASVEGSLPRRAIDRYTFIASTGQNGTISIESPDQTVLLTLIDPQGSPIQRYQSGSSSWSGKLSDSGTYIIDVVSTKEASTYTLNISIQP</sequence>
<evidence type="ECO:0000313" key="3">
    <source>
        <dbReference type="Proteomes" id="UP000646053"/>
    </source>
</evidence>
<reference evidence="2" key="1">
    <citation type="submission" date="2019-12" db="EMBL/GenBank/DDBJ databases">
        <title>High-Quality draft genome sequences of three cyanobacteria isolated from the limestone walls of the Old Cathedral of Coimbra.</title>
        <authorList>
            <person name="Tiago I."/>
            <person name="Soares F."/>
            <person name="Portugal A."/>
        </authorList>
    </citation>
    <scope>NUCLEOTIDE SEQUENCE</scope>
    <source>
        <strain evidence="2">A</strain>
    </source>
</reference>
<evidence type="ECO:0000256" key="1">
    <source>
        <dbReference type="SAM" id="MobiDB-lite"/>
    </source>
</evidence>
<name>A0A8J8CKJ9_9CYAN</name>
<feature type="region of interest" description="Disordered" evidence="1">
    <location>
        <begin position="37"/>
        <end position="108"/>
    </location>
</feature>
<dbReference type="AlphaFoldDB" id="A0A8J8CKJ9"/>